<dbReference type="EMBL" id="BARS01010936">
    <property type="protein sequence ID" value="GAF98613.1"/>
    <property type="molecule type" value="Genomic_DNA"/>
</dbReference>
<comment type="caution">
    <text evidence="1">The sequence shown here is derived from an EMBL/GenBank/DDBJ whole genome shotgun (WGS) entry which is preliminary data.</text>
</comment>
<gene>
    <name evidence="1" type="ORF">S01H1_20086</name>
</gene>
<proteinExistence type="predicted"/>
<accession>X0TYG7</accession>
<evidence type="ECO:0000313" key="1">
    <source>
        <dbReference type="EMBL" id="GAF98613.1"/>
    </source>
</evidence>
<name>X0TYG7_9ZZZZ</name>
<dbReference type="AlphaFoldDB" id="X0TYG7"/>
<organism evidence="1">
    <name type="scientific">marine sediment metagenome</name>
    <dbReference type="NCBI Taxonomy" id="412755"/>
    <lineage>
        <taxon>unclassified sequences</taxon>
        <taxon>metagenomes</taxon>
        <taxon>ecological metagenomes</taxon>
    </lineage>
</organism>
<reference evidence="1" key="1">
    <citation type="journal article" date="2014" name="Front. Microbiol.">
        <title>High frequency of phylogenetically diverse reductive dehalogenase-homologous genes in deep subseafloor sedimentary metagenomes.</title>
        <authorList>
            <person name="Kawai M."/>
            <person name="Futagami T."/>
            <person name="Toyoda A."/>
            <person name="Takaki Y."/>
            <person name="Nishi S."/>
            <person name="Hori S."/>
            <person name="Arai W."/>
            <person name="Tsubouchi T."/>
            <person name="Morono Y."/>
            <person name="Uchiyama I."/>
            <person name="Ito T."/>
            <person name="Fujiyama A."/>
            <person name="Inagaki F."/>
            <person name="Takami H."/>
        </authorList>
    </citation>
    <scope>NUCLEOTIDE SEQUENCE</scope>
    <source>
        <strain evidence="1">Expedition CK06-06</strain>
    </source>
</reference>
<protein>
    <submittedName>
        <fullName evidence="1">Uncharacterized protein</fullName>
    </submittedName>
</protein>
<sequence length="53" mass="6323">MISTTITWKEGDSFKVFLDGELLYVKTFKISKWVEEEKDNVFIQHTEIKIKTK</sequence>